<protein>
    <submittedName>
        <fullName evidence="1">Uncharacterized protein</fullName>
    </submittedName>
</protein>
<proteinExistence type="predicted"/>
<dbReference type="EMBL" id="GU574704">
    <property type="protein sequence ID" value="ADH43007.1"/>
    <property type="molecule type" value="Genomic_DNA"/>
</dbReference>
<name>E7CA23_9PROT</name>
<sequence length="58" mass="6791">MRAPHTDMVNQQALNAEVAQQVDELRGTFNSGKTRPLEWRIEQLKCMQRMMVAEKDKM</sequence>
<dbReference type="AlphaFoldDB" id="E7CA23"/>
<evidence type="ECO:0000313" key="1">
    <source>
        <dbReference type="EMBL" id="ADH43007.1"/>
    </source>
</evidence>
<accession>E7CA23</accession>
<organism evidence="1">
    <name type="scientific">uncultured SAR11 cluster alpha proteobacterium H17925_45G17</name>
    <dbReference type="NCBI Taxonomy" id="715038"/>
    <lineage>
        <taxon>Bacteria</taxon>
        <taxon>Pseudomonadati</taxon>
        <taxon>Pseudomonadota</taxon>
        <taxon>Alphaproteobacteria</taxon>
        <taxon>Candidatus Pelagibacterales</taxon>
        <taxon>environmental samples</taxon>
    </lineage>
</organism>
<reference evidence="1" key="1">
    <citation type="submission" date="2010-01" db="EMBL/GenBank/DDBJ databases">
        <title>Genome fragments of uncultured bacteria from the North Pacific Subtropical Gyre.</title>
        <authorList>
            <person name="Pham V.D."/>
            <person name="DeLong E.F."/>
        </authorList>
    </citation>
    <scope>NUCLEOTIDE SEQUENCE</scope>
</reference>